<keyword evidence="2" id="KW-0560">Oxidoreductase</keyword>
<keyword evidence="3" id="KW-0520">NAD</keyword>
<dbReference type="InterPro" id="IPR000683">
    <property type="entry name" value="Gfo/Idh/MocA-like_OxRdtase_N"/>
</dbReference>
<dbReference type="PANTHER" id="PTHR22604">
    <property type="entry name" value="OXIDOREDUCTASES"/>
    <property type="match status" value="1"/>
</dbReference>
<dbReference type="GO" id="GO:0000166">
    <property type="term" value="F:nucleotide binding"/>
    <property type="evidence" value="ECO:0007669"/>
    <property type="project" value="InterPro"/>
</dbReference>
<feature type="domain" description="GFO/IDH/MocA-like oxidoreductase" evidence="5">
    <location>
        <begin position="150"/>
        <end position="260"/>
    </location>
</feature>
<reference evidence="6 7" key="1">
    <citation type="submission" date="2020-07" db="EMBL/GenBank/DDBJ databases">
        <title>Sequencing the genomes of 1000 actinobacteria strains.</title>
        <authorList>
            <person name="Klenk H.-P."/>
        </authorList>
    </citation>
    <scope>NUCLEOTIDE SEQUENCE [LARGE SCALE GENOMIC DNA]</scope>
    <source>
        <strain evidence="6 7">DSM 23737</strain>
    </source>
</reference>
<dbReference type="SUPFAM" id="SSF55347">
    <property type="entry name" value="Glyceraldehyde-3-phosphate dehydrogenase-like, C-terminal domain"/>
    <property type="match status" value="1"/>
</dbReference>
<dbReference type="EMBL" id="JACGWU010000001">
    <property type="protein sequence ID" value="MBA8828747.1"/>
    <property type="molecule type" value="Genomic_DNA"/>
</dbReference>
<dbReference type="PANTHER" id="PTHR22604:SF105">
    <property type="entry name" value="TRANS-1,2-DIHYDROBENZENE-1,2-DIOL DEHYDROGENASE"/>
    <property type="match status" value="1"/>
</dbReference>
<comment type="similarity">
    <text evidence="1">Belongs to the Gfo/Idh/MocA family.</text>
</comment>
<dbReference type="AlphaFoldDB" id="A0A7W3JT91"/>
<gene>
    <name evidence="6" type="ORF">FB555_000818</name>
</gene>
<evidence type="ECO:0000313" key="6">
    <source>
        <dbReference type="EMBL" id="MBA8828747.1"/>
    </source>
</evidence>
<protein>
    <submittedName>
        <fullName evidence="6">Putative dehydrogenase</fullName>
    </submittedName>
</protein>
<evidence type="ECO:0000259" key="5">
    <source>
        <dbReference type="Pfam" id="PF22725"/>
    </source>
</evidence>
<organism evidence="6 7">
    <name type="scientific">Alpinimonas psychrophila</name>
    <dbReference type="NCBI Taxonomy" id="748908"/>
    <lineage>
        <taxon>Bacteria</taxon>
        <taxon>Bacillati</taxon>
        <taxon>Actinomycetota</taxon>
        <taxon>Actinomycetes</taxon>
        <taxon>Micrococcales</taxon>
        <taxon>Microbacteriaceae</taxon>
        <taxon>Alpinimonas</taxon>
    </lineage>
</organism>
<dbReference type="InterPro" id="IPR050984">
    <property type="entry name" value="Gfo/Idh/MocA_domain"/>
</dbReference>
<sequence length="348" mass="37209">MFPRSLPKPIVLDSTTAPVLRWGIIGPGGIAHTFAQGLLGNTNQRLVAVASRDLARGQAFASAYDIGEVFTDMRAMVASATVDAVYVSTPHKYHFAHAMVAIEAGKHVLVEKPFTTTAADARALLEAAAAAGVFIMEAMWSKYLPQYDIVRQLVTDGVFGDIIQIHADHGQDIDHIERVRDLEGGGGLFDLGIYPIAFASTVFSETPRVTASGSLTASGVDAQASVILDYPGGAQAVLSSTILAWTPTRASIGGTEAMLELNPGFYQPTGLTLFPQGGSGEPLIWRDDSGIGIDLGLSYETTAFAHYVGEKQGESPLHSHNEVVQNMDIIDQARHDIGAFLPHERPRE</sequence>
<dbReference type="Pfam" id="PF22725">
    <property type="entry name" value="GFO_IDH_MocA_C3"/>
    <property type="match status" value="1"/>
</dbReference>
<dbReference type="Gene3D" id="3.30.360.10">
    <property type="entry name" value="Dihydrodipicolinate Reductase, domain 2"/>
    <property type="match status" value="1"/>
</dbReference>
<accession>A0A7W3JT91</accession>
<dbReference type="Pfam" id="PF01408">
    <property type="entry name" value="GFO_IDH_MocA"/>
    <property type="match status" value="1"/>
</dbReference>
<dbReference type="Proteomes" id="UP000524237">
    <property type="component" value="Unassembled WGS sequence"/>
</dbReference>
<evidence type="ECO:0000256" key="2">
    <source>
        <dbReference type="ARBA" id="ARBA00023002"/>
    </source>
</evidence>
<dbReference type="SUPFAM" id="SSF51735">
    <property type="entry name" value="NAD(P)-binding Rossmann-fold domains"/>
    <property type="match status" value="1"/>
</dbReference>
<evidence type="ECO:0000259" key="4">
    <source>
        <dbReference type="Pfam" id="PF01408"/>
    </source>
</evidence>
<evidence type="ECO:0000313" key="7">
    <source>
        <dbReference type="Proteomes" id="UP000524237"/>
    </source>
</evidence>
<name>A0A7W3JT91_9MICO</name>
<evidence type="ECO:0000256" key="1">
    <source>
        <dbReference type="ARBA" id="ARBA00010928"/>
    </source>
</evidence>
<dbReference type="GO" id="GO:0016491">
    <property type="term" value="F:oxidoreductase activity"/>
    <property type="evidence" value="ECO:0007669"/>
    <property type="project" value="UniProtKB-KW"/>
</dbReference>
<dbReference type="RefSeq" id="WP_182484124.1">
    <property type="nucleotide sequence ID" value="NZ_JACGWU010000001.1"/>
</dbReference>
<proteinExistence type="inferred from homology"/>
<comment type="caution">
    <text evidence="6">The sequence shown here is derived from an EMBL/GenBank/DDBJ whole genome shotgun (WGS) entry which is preliminary data.</text>
</comment>
<dbReference type="InterPro" id="IPR036291">
    <property type="entry name" value="NAD(P)-bd_dom_sf"/>
</dbReference>
<keyword evidence="7" id="KW-1185">Reference proteome</keyword>
<evidence type="ECO:0000256" key="3">
    <source>
        <dbReference type="ARBA" id="ARBA00023027"/>
    </source>
</evidence>
<feature type="domain" description="Gfo/Idh/MocA-like oxidoreductase N-terminal" evidence="4">
    <location>
        <begin position="20"/>
        <end position="136"/>
    </location>
</feature>
<dbReference type="InterPro" id="IPR055170">
    <property type="entry name" value="GFO_IDH_MocA-like_dom"/>
</dbReference>
<dbReference type="Gene3D" id="3.40.50.720">
    <property type="entry name" value="NAD(P)-binding Rossmann-like Domain"/>
    <property type="match status" value="1"/>
</dbReference>